<comment type="caution">
    <text evidence="1">The sequence shown here is derived from an EMBL/GenBank/DDBJ whole genome shotgun (WGS) entry which is preliminary data.</text>
</comment>
<name>A0AAD9YYV4_9LECA</name>
<proteinExistence type="predicted"/>
<dbReference type="Proteomes" id="UP001276659">
    <property type="component" value="Unassembled WGS sequence"/>
</dbReference>
<protein>
    <submittedName>
        <fullName evidence="1">Uncharacterized protein</fullName>
    </submittedName>
</protein>
<sequence>MNQLRWQVAELRGSAAFLCNYLRPIGQCNPSDAAKVYVMPGHIEHAGAMYERIEDMRIENERWQGFTRPLVREYGFYVSETMDSNTLQVACTPRPKERGPSTIFQAGRIVLWAYSCRLLYGRGCSQQLLLPDYIGYQDPEDGDFLEDVDYYQESSWEILCGLQENDNMQNLCRDSPADAQISLILITSDGEHCDNLHIEKTSVDFWKQPKASVDQLYAEYGRSYELPQDRMVHYELAETK</sequence>
<accession>A0AAD9YYV4</accession>
<reference evidence="1" key="1">
    <citation type="submission" date="2022-11" db="EMBL/GenBank/DDBJ databases">
        <title>Chromosomal genome sequence assembly and mating type (MAT) locus characterization of the leprose asexual lichenized fungus Lepraria neglecta (Nyl.) Erichsen.</title>
        <authorList>
            <person name="Allen J.L."/>
            <person name="Pfeffer B."/>
        </authorList>
    </citation>
    <scope>NUCLEOTIDE SEQUENCE</scope>
    <source>
        <strain evidence="1">Allen 5258</strain>
    </source>
</reference>
<evidence type="ECO:0000313" key="2">
    <source>
        <dbReference type="Proteomes" id="UP001276659"/>
    </source>
</evidence>
<organism evidence="1 2">
    <name type="scientific">Lepraria neglecta</name>
    <dbReference type="NCBI Taxonomy" id="209136"/>
    <lineage>
        <taxon>Eukaryota</taxon>
        <taxon>Fungi</taxon>
        <taxon>Dikarya</taxon>
        <taxon>Ascomycota</taxon>
        <taxon>Pezizomycotina</taxon>
        <taxon>Lecanoromycetes</taxon>
        <taxon>OSLEUM clade</taxon>
        <taxon>Lecanoromycetidae</taxon>
        <taxon>Lecanorales</taxon>
        <taxon>Lecanorineae</taxon>
        <taxon>Stereocaulaceae</taxon>
        <taxon>Lepraria</taxon>
    </lineage>
</organism>
<evidence type="ECO:0000313" key="1">
    <source>
        <dbReference type="EMBL" id="KAK3167208.1"/>
    </source>
</evidence>
<dbReference type="EMBL" id="JASNWA010000011">
    <property type="protein sequence ID" value="KAK3167208.1"/>
    <property type="molecule type" value="Genomic_DNA"/>
</dbReference>
<gene>
    <name evidence="1" type="ORF">OEA41_010334</name>
</gene>
<dbReference type="AlphaFoldDB" id="A0AAD9YYV4"/>
<keyword evidence="2" id="KW-1185">Reference proteome</keyword>